<dbReference type="EMBL" id="CP051775">
    <property type="protein sequence ID" value="QJE73183.1"/>
    <property type="molecule type" value="Genomic_DNA"/>
</dbReference>
<keyword evidence="2" id="KW-1185">Reference proteome</keyword>
<sequence length="65" mass="7012">MIGKPLSQVMQTVSIPTQREAGPGGAESLVWLQADRSRLDGSLIYCRETVTASNGVVTNYQRNGC</sequence>
<evidence type="ECO:0000313" key="1">
    <source>
        <dbReference type="EMBL" id="QJE73183.1"/>
    </source>
</evidence>
<name>A0A858R7L6_9PROT</name>
<dbReference type="AlphaFoldDB" id="A0A858R7L6"/>
<proteinExistence type="predicted"/>
<accession>A0A858R7L6</accession>
<dbReference type="Proteomes" id="UP000501891">
    <property type="component" value="Chromosome"/>
</dbReference>
<organism evidence="1 2">
    <name type="scientific">Aerophototrophica crusticola</name>
    <dbReference type="NCBI Taxonomy" id="1709002"/>
    <lineage>
        <taxon>Bacteria</taxon>
        <taxon>Pseudomonadati</taxon>
        <taxon>Pseudomonadota</taxon>
        <taxon>Alphaproteobacteria</taxon>
        <taxon>Rhodospirillales</taxon>
        <taxon>Rhodospirillaceae</taxon>
        <taxon>Aerophototrophica</taxon>
    </lineage>
</organism>
<evidence type="ECO:0000313" key="2">
    <source>
        <dbReference type="Proteomes" id="UP000501891"/>
    </source>
</evidence>
<protein>
    <submittedName>
        <fullName evidence="1">Uncharacterized protein</fullName>
    </submittedName>
</protein>
<gene>
    <name evidence="1" type="ORF">HHL28_08860</name>
</gene>
<dbReference type="KEGG" id="acru:HHL28_08860"/>
<reference evidence="1" key="1">
    <citation type="submission" date="2020-04" db="EMBL/GenBank/DDBJ databases">
        <title>A desert anoxygenic phototrophic bacterium fixes CO2 using RubisCO under aerobic conditions.</title>
        <authorList>
            <person name="Tang K."/>
        </authorList>
    </citation>
    <scope>NUCLEOTIDE SEQUENCE [LARGE SCALE GENOMIC DNA]</scope>
    <source>
        <strain evidence="1">MIMtkB3</strain>
    </source>
</reference>